<dbReference type="AlphaFoldDB" id="A0A6H2A4B7"/>
<reference evidence="1" key="1">
    <citation type="submission" date="2020-03" db="EMBL/GenBank/DDBJ databases">
        <title>The deep terrestrial virosphere.</title>
        <authorList>
            <person name="Holmfeldt K."/>
            <person name="Nilsson E."/>
            <person name="Simone D."/>
            <person name="Lopez-Fernandez M."/>
            <person name="Wu X."/>
            <person name="de Brujin I."/>
            <person name="Lundin D."/>
            <person name="Andersson A."/>
            <person name="Bertilsson S."/>
            <person name="Dopson M."/>
        </authorList>
    </citation>
    <scope>NUCLEOTIDE SEQUENCE</scope>
    <source>
        <strain evidence="1">TM448A05280</strain>
    </source>
</reference>
<accession>A0A6H2A4B7</accession>
<gene>
    <name evidence="1" type="ORF">TM448A05280_0002</name>
</gene>
<name>A0A6H2A4B7_9ZZZZ</name>
<organism evidence="1">
    <name type="scientific">viral metagenome</name>
    <dbReference type="NCBI Taxonomy" id="1070528"/>
    <lineage>
        <taxon>unclassified sequences</taxon>
        <taxon>metagenomes</taxon>
        <taxon>organismal metagenomes</taxon>
    </lineage>
</organism>
<protein>
    <submittedName>
        <fullName evidence="1">Uncharacterized protein</fullName>
    </submittedName>
</protein>
<evidence type="ECO:0000313" key="1">
    <source>
        <dbReference type="EMBL" id="QJA54562.1"/>
    </source>
</evidence>
<dbReference type="EMBL" id="MT144518">
    <property type="protein sequence ID" value="QJA54562.1"/>
    <property type="molecule type" value="Genomic_DNA"/>
</dbReference>
<proteinExistence type="predicted"/>
<sequence length="159" mass="16238">MSNDISLKFKVPAVFELSPEVEYTFQIKDGVPEILKPGVVLTAVGNIAGQDAQAVISGLTGTTSSLETEVLAKVTEVLKANPTASSNDLTGLLTMALSSMPGASAVKPFISAIVGLAGSGKDVLGDALGALTNAKADAPKSQQAELDAAIEKIKAELKQ</sequence>